<evidence type="ECO:0008006" key="3">
    <source>
        <dbReference type="Google" id="ProtNLM"/>
    </source>
</evidence>
<keyword evidence="2" id="KW-1185">Reference proteome</keyword>
<comment type="caution">
    <text evidence="1">The sequence shown here is derived from an EMBL/GenBank/DDBJ whole genome shotgun (WGS) entry which is preliminary data.</text>
</comment>
<organism evidence="1 2">
    <name type="scientific">Caenorhabditis angaria</name>
    <dbReference type="NCBI Taxonomy" id="860376"/>
    <lineage>
        <taxon>Eukaryota</taxon>
        <taxon>Metazoa</taxon>
        <taxon>Ecdysozoa</taxon>
        <taxon>Nematoda</taxon>
        <taxon>Chromadorea</taxon>
        <taxon>Rhabditida</taxon>
        <taxon>Rhabditina</taxon>
        <taxon>Rhabditomorpha</taxon>
        <taxon>Rhabditoidea</taxon>
        <taxon>Rhabditidae</taxon>
        <taxon>Peloderinae</taxon>
        <taxon>Caenorhabditis</taxon>
    </lineage>
</organism>
<sequence length="203" mass="23222">MSENQLENNETKNTSANPTATKFPLLSAALLNQDEKILRDTAFGKYKNVICVVCNEWICARNRKNHIESHLNYRPFHCSHCDFSSRRDIFMRQHIKSKHYGLEGIVVCLNIPDVAIENEVERLAQDCLTSTQKSALQILESGTRNRSITQAVISNRPILVIESVRKIRPIVKNRTRQKRTKQLNLDKIFKISQIPSNSTSSTS</sequence>
<protein>
    <recommendedName>
        <fullName evidence="3">C2H2-type domain-containing protein</fullName>
    </recommendedName>
</protein>
<accession>A0A9P1N232</accession>
<reference evidence="1" key="1">
    <citation type="submission" date="2022-11" db="EMBL/GenBank/DDBJ databases">
        <authorList>
            <person name="Kikuchi T."/>
        </authorList>
    </citation>
    <scope>NUCLEOTIDE SEQUENCE</scope>
    <source>
        <strain evidence="1">PS1010</strain>
    </source>
</reference>
<evidence type="ECO:0000313" key="1">
    <source>
        <dbReference type="EMBL" id="CAI5444986.1"/>
    </source>
</evidence>
<dbReference type="OrthoDB" id="5920133at2759"/>
<gene>
    <name evidence="1" type="ORF">CAMP_LOCUS7623</name>
</gene>
<proteinExistence type="predicted"/>
<dbReference type="EMBL" id="CANHGI010000003">
    <property type="protein sequence ID" value="CAI5444986.1"/>
    <property type="molecule type" value="Genomic_DNA"/>
</dbReference>
<evidence type="ECO:0000313" key="2">
    <source>
        <dbReference type="Proteomes" id="UP001152747"/>
    </source>
</evidence>
<dbReference type="Proteomes" id="UP001152747">
    <property type="component" value="Unassembled WGS sequence"/>
</dbReference>
<dbReference type="AlphaFoldDB" id="A0A9P1N232"/>
<dbReference type="Gene3D" id="3.30.160.60">
    <property type="entry name" value="Classic Zinc Finger"/>
    <property type="match status" value="1"/>
</dbReference>
<name>A0A9P1N232_9PELO</name>